<organism evidence="3 4">
    <name type="scientific">Drosophila pseudoobscura pseudoobscura</name>
    <name type="common">Fruit fly</name>
    <dbReference type="NCBI Taxonomy" id="46245"/>
    <lineage>
        <taxon>Eukaryota</taxon>
        <taxon>Metazoa</taxon>
        <taxon>Ecdysozoa</taxon>
        <taxon>Arthropoda</taxon>
        <taxon>Hexapoda</taxon>
        <taxon>Insecta</taxon>
        <taxon>Pterygota</taxon>
        <taxon>Neoptera</taxon>
        <taxon>Endopterygota</taxon>
        <taxon>Diptera</taxon>
        <taxon>Brachycera</taxon>
        <taxon>Muscomorpha</taxon>
        <taxon>Ephydroidea</taxon>
        <taxon>Drosophilidae</taxon>
        <taxon>Drosophila</taxon>
        <taxon>Sophophora</taxon>
    </lineage>
</organism>
<sequence>MPQGRPTVLQQLQQLKNEELLQLCREYGLVVAQVSFINRRHVERRLTVAVIGDRARARVREQIAREREEQYSQNPSGRSSAYREMQAWRPSSPRWIRSSTFTSPSVRLLRPSAVPVSPRRSGATPLFRRRFQRQPGPSILDRALSSVQEANLFGYQVPSLLWRYASRGLGYRPLRPARFRGGQGEETVDLSQEQGQEQENQYQLEVESRYSEESQDQYEAQYQEDDQRLYEERYEDDDQMQSRNQYEEDQNEEQYHEYGNQNEFEDEMPYTGEPSSYGATGYYSHDNHETVSMAEQSEDQRLLELQLHSTYGEDRPQVSLNSPLPYNFQELAQLNLIDHQDRIDHQDPMLPTALRINQQPDAESDPGEYLSCISSTSSFHDAIDQPVGIVRALPMKKRFDWFGWMKTIMAPRPKGQNERIDKRDQTREYNLDSERELVTIDYLKEVDSKAELELETPLLELMSRHELRQSSEEDEDSIGSPTDLQPGFFRQIFELLFCDPQGSLDIKKVSRSLFCCGASLFLYVSFRLMH</sequence>
<gene>
    <name evidence="4" type="primary">LOC4818005</name>
</gene>
<dbReference type="InterPro" id="IPR003887">
    <property type="entry name" value="LEM_dom"/>
</dbReference>
<dbReference type="RefSeq" id="XP_001357253.3">
    <property type="nucleotide sequence ID" value="XM_001357217.4"/>
</dbReference>
<dbReference type="PROSITE" id="PS50954">
    <property type="entry name" value="LEM"/>
    <property type="match status" value="1"/>
</dbReference>
<dbReference type="AlphaFoldDB" id="A0A6I8ULF5"/>
<reference evidence="4" key="1">
    <citation type="submission" date="2025-08" db="UniProtKB">
        <authorList>
            <consortium name="RefSeq"/>
        </authorList>
    </citation>
    <scope>IDENTIFICATION</scope>
    <source>
        <strain evidence="4">MV-25-SWS-2005</strain>
        <tissue evidence="4">Whole body</tissue>
    </source>
</reference>
<proteinExistence type="predicted"/>
<evidence type="ECO:0000259" key="2">
    <source>
        <dbReference type="PROSITE" id="PS50954"/>
    </source>
</evidence>
<dbReference type="Proteomes" id="UP000001819">
    <property type="component" value="Chromosome 4"/>
</dbReference>
<feature type="region of interest" description="Disordered" evidence="1">
    <location>
        <begin position="177"/>
        <end position="200"/>
    </location>
</feature>
<feature type="domain" description="LEM" evidence="2">
    <location>
        <begin position="9"/>
        <end position="53"/>
    </location>
</feature>
<dbReference type="KEGG" id="dpo:4818005"/>
<protein>
    <recommendedName>
        <fullName evidence="2">LEM domain-containing protein</fullName>
    </recommendedName>
</protein>
<dbReference type="InParanoid" id="A0A6I8ULF5"/>
<evidence type="ECO:0000256" key="1">
    <source>
        <dbReference type="SAM" id="MobiDB-lite"/>
    </source>
</evidence>
<evidence type="ECO:0000313" key="4">
    <source>
        <dbReference type="RefSeq" id="XP_001357253.3"/>
    </source>
</evidence>
<name>A0A6I8ULF5_DROPS</name>
<keyword evidence="3" id="KW-1185">Reference proteome</keyword>
<evidence type="ECO:0000313" key="3">
    <source>
        <dbReference type="Proteomes" id="UP000001819"/>
    </source>
</evidence>
<feature type="region of interest" description="Disordered" evidence="1">
    <location>
        <begin position="234"/>
        <end position="284"/>
    </location>
</feature>
<accession>A0A6I8ULF5</accession>